<dbReference type="CDD" id="cd00586">
    <property type="entry name" value="4HBT"/>
    <property type="match status" value="1"/>
</dbReference>
<dbReference type="AlphaFoldDB" id="A0A1E5ITR1"/>
<dbReference type="OrthoDB" id="9800856at2"/>
<accession>A0A1E5ITR1</accession>
<evidence type="ECO:0000313" key="2">
    <source>
        <dbReference type="Proteomes" id="UP000095230"/>
    </source>
</evidence>
<proteinExistence type="predicted"/>
<dbReference type="Proteomes" id="UP000095230">
    <property type="component" value="Unassembled WGS sequence"/>
</dbReference>
<name>A0A1E5ITR1_SHECO</name>
<organism evidence="1 2">
    <name type="scientific">Shewanella colwelliana</name>
    <name type="common">Alteromonas colwelliana</name>
    <dbReference type="NCBI Taxonomy" id="23"/>
    <lineage>
        <taxon>Bacteria</taxon>
        <taxon>Pseudomonadati</taxon>
        <taxon>Pseudomonadota</taxon>
        <taxon>Gammaproteobacteria</taxon>
        <taxon>Alteromonadales</taxon>
        <taxon>Shewanellaceae</taxon>
        <taxon>Shewanella</taxon>
    </lineage>
</organism>
<protein>
    <submittedName>
        <fullName evidence="1">Thioesterase</fullName>
    </submittedName>
</protein>
<dbReference type="EMBL" id="MCBT01000033">
    <property type="protein sequence ID" value="OEG73827.1"/>
    <property type="molecule type" value="Genomic_DNA"/>
</dbReference>
<dbReference type="SUPFAM" id="SSF54637">
    <property type="entry name" value="Thioesterase/thiol ester dehydrase-isomerase"/>
    <property type="match status" value="1"/>
</dbReference>
<dbReference type="Pfam" id="PF13279">
    <property type="entry name" value="4HBT_2"/>
    <property type="match status" value="1"/>
</dbReference>
<dbReference type="STRING" id="23.BEL05_15365"/>
<sequence length="144" mass="16826">MKAILTTELDMVIPFHDVDPMGITWHGNYLRYFEVVRCQLLDQIDYGYRTMQDSGYAWPIVDLQIKYVQSSSFDQQVKVVAKLVEWEHRIKITYEVRDALTNKRLTKGYTIQAAVEMKTKELCFVTPNCFREKIAHLVDLSGES</sequence>
<dbReference type="RefSeq" id="WP_069671195.1">
    <property type="nucleotide sequence ID" value="NZ_MCBT01000033.1"/>
</dbReference>
<dbReference type="Gene3D" id="3.10.129.10">
    <property type="entry name" value="Hotdog Thioesterase"/>
    <property type="match status" value="1"/>
</dbReference>
<evidence type="ECO:0000313" key="1">
    <source>
        <dbReference type="EMBL" id="OEG73827.1"/>
    </source>
</evidence>
<reference evidence="1 2" key="1">
    <citation type="submission" date="2016-07" db="EMBL/GenBank/DDBJ databases">
        <title>Whole-genome of two Shewanella species isolated from a digestive organ of sea cucumber Apostichopus japonicus Selenka 1867.</title>
        <authorList>
            <person name="Hong H.-H."/>
            <person name="Choi H."/>
            <person name="Cheon S."/>
            <person name="Oh J.-S."/>
            <person name="Lee H.-G."/>
            <person name="Park C."/>
        </authorList>
    </citation>
    <scope>NUCLEOTIDE SEQUENCE [LARGE SCALE GENOMIC DNA]</scope>
    <source>
        <strain evidence="1 2">CSB03KR</strain>
    </source>
</reference>
<comment type="caution">
    <text evidence="1">The sequence shown here is derived from an EMBL/GenBank/DDBJ whole genome shotgun (WGS) entry which is preliminary data.</text>
</comment>
<dbReference type="InterPro" id="IPR029069">
    <property type="entry name" value="HotDog_dom_sf"/>
</dbReference>
<gene>
    <name evidence="1" type="ORF">BEL05_15365</name>
</gene>